<dbReference type="SMART" id="SM00422">
    <property type="entry name" value="HTH_MERR"/>
    <property type="match status" value="1"/>
</dbReference>
<dbReference type="PROSITE" id="PS50937">
    <property type="entry name" value="HTH_MERR_2"/>
    <property type="match status" value="1"/>
</dbReference>
<dbReference type="GO" id="GO:0003700">
    <property type="term" value="F:DNA-binding transcription factor activity"/>
    <property type="evidence" value="ECO:0007669"/>
    <property type="project" value="InterPro"/>
</dbReference>
<dbReference type="InterPro" id="IPR009061">
    <property type="entry name" value="DNA-bd_dom_put_sf"/>
</dbReference>
<dbReference type="CDD" id="cd04765">
    <property type="entry name" value="HTH_MlrA-like_sg2"/>
    <property type="match status" value="1"/>
</dbReference>
<dbReference type="PANTHER" id="PTHR30204:SF15">
    <property type="entry name" value="BLL5018 PROTEIN"/>
    <property type="match status" value="1"/>
</dbReference>
<evidence type="ECO:0000259" key="2">
    <source>
        <dbReference type="PROSITE" id="PS50937"/>
    </source>
</evidence>
<dbReference type="PANTHER" id="PTHR30204">
    <property type="entry name" value="REDOX-CYCLING DRUG-SENSING TRANSCRIPTIONAL ACTIVATOR SOXR"/>
    <property type="match status" value="1"/>
</dbReference>
<evidence type="ECO:0000313" key="4">
    <source>
        <dbReference type="Proteomes" id="UP000001880"/>
    </source>
</evidence>
<protein>
    <submittedName>
        <fullName evidence="3">Transcriptional regulator, MerR family</fullName>
    </submittedName>
</protein>
<reference evidence="3 4" key="1">
    <citation type="journal article" date="2010" name="Stand. Genomic Sci.">
        <title>Complete genome sequence of Haliangium ochraceum type strain (SMP-2).</title>
        <authorList>
            <consortium name="US DOE Joint Genome Institute (JGI-PGF)"/>
            <person name="Ivanova N."/>
            <person name="Daum C."/>
            <person name="Lang E."/>
            <person name="Abt B."/>
            <person name="Kopitz M."/>
            <person name="Saunders E."/>
            <person name="Lapidus A."/>
            <person name="Lucas S."/>
            <person name="Glavina Del Rio T."/>
            <person name="Nolan M."/>
            <person name="Tice H."/>
            <person name="Copeland A."/>
            <person name="Cheng J.F."/>
            <person name="Chen F."/>
            <person name="Bruce D."/>
            <person name="Goodwin L."/>
            <person name="Pitluck S."/>
            <person name="Mavromatis K."/>
            <person name="Pati A."/>
            <person name="Mikhailova N."/>
            <person name="Chen A."/>
            <person name="Palaniappan K."/>
            <person name="Land M."/>
            <person name="Hauser L."/>
            <person name="Chang Y.J."/>
            <person name="Jeffries C.D."/>
            <person name="Detter J.C."/>
            <person name="Brettin T."/>
            <person name="Rohde M."/>
            <person name="Goker M."/>
            <person name="Bristow J."/>
            <person name="Markowitz V."/>
            <person name="Eisen J.A."/>
            <person name="Hugenholtz P."/>
            <person name="Kyrpides N.C."/>
            <person name="Klenk H.P."/>
        </authorList>
    </citation>
    <scope>NUCLEOTIDE SEQUENCE [LARGE SCALE GENOMIC DNA]</scope>
    <source>
        <strain evidence="4">DSM 14365 / CIP 107738 / JCM 11303 / AJ 13395 / SMP-2</strain>
    </source>
</reference>
<dbReference type="Proteomes" id="UP000001880">
    <property type="component" value="Chromosome"/>
</dbReference>
<dbReference type="eggNOG" id="COG0789">
    <property type="taxonomic scope" value="Bacteria"/>
</dbReference>
<dbReference type="InterPro" id="IPR047057">
    <property type="entry name" value="MerR_fam"/>
</dbReference>
<dbReference type="SUPFAM" id="SSF46955">
    <property type="entry name" value="Putative DNA-binding domain"/>
    <property type="match status" value="1"/>
</dbReference>
<evidence type="ECO:0000256" key="1">
    <source>
        <dbReference type="ARBA" id="ARBA00023125"/>
    </source>
</evidence>
<keyword evidence="1" id="KW-0238">DNA-binding</keyword>
<organism evidence="3 4">
    <name type="scientific">Haliangium ochraceum (strain DSM 14365 / JCM 11303 / SMP-2)</name>
    <dbReference type="NCBI Taxonomy" id="502025"/>
    <lineage>
        <taxon>Bacteria</taxon>
        <taxon>Pseudomonadati</taxon>
        <taxon>Myxococcota</taxon>
        <taxon>Polyangia</taxon>
        <taxon>Haliangiales</taxon>
        <taxon>Kofleriaceae</taxon>
        <taxon>Haliangium</taxon>
    </lineage>
</organism>
<dbReference type="GO" id="GO:0003677">
    <property type="term" value="F:DNA binding"/>
    <property type="evidence" value="ECO:0007669"/>
    <property type="project" value="UniProtKB-KW"/>
</dbReference>
<dbReference type="AlphaFoldDB" id="D0LY91"/>
<name>D0LY91_HALO1</name>
<evidence type="ECO:0000313" key="3">
    <source>
        <dbReference type="EMBL" id="ACY16241.1"/>
    </source>
</evidence>
<dbReference type="KEGG" id="hoh:Hoch_3741"/>
<dbReference type="STRING" id="502025.Hoch_3741"/>
<dbReference type="RefSeq" id="WP_012828840.1">
    <property type="nucleotide sequence ID" value="NC_013440.1"/>
</dbReference>
<dbReference type="InterPro" id="IPR000551">
    <property type="entry name" value="MerR-type_HTH_dom"/>
</dbReference>
<dbReference type="HOGENOM" id="CLU_045945_4_2_7"/>
<accession>D0LY91</accession>
<feature type="domain" description="HTH merR-type" evidence="2">
    <location>
        <begin position="12"/>
        <end position="82"/>
    </location>
</feature>
<dbReference type="Pfam" id="PF13411">
    <property type="entry name" value="MerR_1"/>
    <property type="match status" value="1"/>
</dbReference>
<dbReference type="EMBL" id="CP001804">
    <property type="protein sequence ID" value="ACY16241.1"/>
    <property type="molecule type" value="Genomic_DNA"/>
</dbReference>
<sequence length="112" mass="13007">MADDPRIPDKQFFRIGEVARLAGVKPHVLRFWETQFRSLKPEKSKSNHRVYGRADVGLVLRIRDLLYDEGFTIAGARRQLGEEVVSEIPAHTREVLQSVRNEVQELLRLVRE</sequence>
<gene>
    <name evidence="3" type="ordered locus">Hoch_3741</name>
</gene>
<keyword evidence="4" id="KW-1185">Reference proteome</keyword>
<dbReference type="Gene3D" id="1.10.1660.10">
    <property type="match status" value="1"/>
</dbReference>
<dbReference type="OrthoDB" id="9810140at2"/>
<proteinExistence type="predicted"/>